<dbReference type="InterPro" id="IPR013325">
    <property type="entry name" value="RNA_pol_sigma_r2"/>
</dbReference>
<keyword evidence="3" id="KW-0731">Sigma factor</keyword>
<comment type="caution">
    <text evidence="7">The sequence shown here is derived from an EMBL/GenBank/DDBJ whole genome shotgun (WGS) entry which is preliminary data.</text>
</comment>
<evidence type="ECO:0000313" key="8">
    <source>
        <dbReference type="Proteomes" id="UP000480246"/>
    </source>
</evidence>
<proteinExistence type="inferred from homology"/>
<dbReference type="PANTHER" id="PTHR43133">
    <property type="entry name" value="RNA POLYMERASE ECF-TYPE SIGMA FACTO"/>
    <property type="match status" value="1"/>
</dbReference>
<dbReference type="Pfam" id="PF04542">
    <property type="entry name" value="Sigma70_r2"/>
    <property type="match status" value="1"/>
</dbReference>
<evidence type="ECO:0000259" key="6">
    <source>
        <dbReference type="Pfam" id="PF08281"/>
    </source>
</evidence>
<dbReference type="Proteomes" id="UP000480246">
    <property type="component" value="Unassembled WGS sequence"/>
</dbReference>
<dbReference type="EMBL" id="WEID01000091">
    <property type="protein sequence ID" value="KAB8127453.1"/>
    <property type="molecule type" value="Genomic_DNA"/>
</dbReference>
<dbReference type="GO" id="GO:0006352">
    <property type="term" value="P:DNA-templated transcription initiation"/>
    <property type="evidence" value="ECO:0007669"/>
    <property type="project" value="InterPro"/>
</dbReference>
<dbReference type="Gene3D" id="1.10.1740.10">
    <property type="match status" value="1"/>
</dbReference>
<dbReference type="Pfam" id="PF08281">
    <property type="entry name" value="Sigma70_r4_2"/>
    <property type="match status" value="1"/>
</dbReference>
<comment type="similarity">
    <text evidence="1">Belongs to the sigma-70 factor family. ECF subfamily.</text>
</comment>
<evidence type="ECO:0000313" key="7">
    <source>
        <dbReference type="EMBL" id="KAB8127453.1"/>
    </source>
</evidence>
<dbReference type="InterPro" id="IPR013249">
    <property type="entry name" value="RNA_pol_sigma70_r4_t2"/>
</dbReference>
<gene>
    <name evidence="7" type="ORF">F9U64_17555</name>
</gene>
<dbReference type="InterPro" id="IPR014284">
    <property type="entry name" value="RNA_pol_sigma-70_dom"/>
</dbReference>
<dbReference type="InterPro" id="IPR036388">
    <property type="entry name" value="WH-like_DNA-bd_sf"/>
</dbReference>
<dbReference type="NCBIfam" id="TIGR02937">
    <property type="entry name" value="sigma70-ECF"/>
    <property type="match status" value="1"/>
</dbReference>
<keyword evidence="4" id="KW-0804">Transcription</keyword>
<keyword evidence="2" id="KW-0805">Transcription regulation</keyword>
<evidence type="ECO:0000256" key="2">
    <source>
        <dbReference type="ARBA" id="ARBA00023015"/>
    </source>
</evidence>
<organism evidence="7 8">
    <name type="scientific">Gracilibacillus oryzae</name>
    <dbReference type="NCBI Taxonomy" id="1672701"/>
    <lineage>
        <taxon>Bacteria</taxon>
        <taxon>Bacillati</taxon>
        <taxon>Bacillota</taxon>
        <taxon>Bacilli</taxon>
        <taxon>Bacillales</taxon>
        <taxon>Bacillaceae</taxon>
        <taxon>Gracilibacillus</taxon>
    </lineage>
</organism>
<dbReference type="GO" id="GO:0003677">
    <property type="term" value="F:DNA binding"/>
    <property type="evidence" value="ECO:0007669"/>
    <property type="project" value="InterPro"/>
</dbReference>
<sequence>MIFFVYCTERYDGRGERAIQDDVLINKVRTGNKQALRLLIENYKHHVYKVAYSVVHDEKEAEDVAQETFIKMIDALPSYQNQGFKTWISKIALHKAIDAKRKKQRKQEELTSFEEDYLYPDEGRVDQMILEKEQNRLVHKAIDQMPAKFQDVVKLYHLEGRSYKTIADKLELKETTVKMRLYRARMWMKENWKEEDF</sequence>
<dbReference type="CDD" id="cd06171">
    <property type="entry name" value="Sigma70_r4"/>
    <property type="match status" value="1"/>
</dbReference>
<dbReference type="AlphaFoldDB" id="A0A7C8GRD7"/>
<evidence type="ECO:0000259" key="5">
    <source>
        <dbReference type="Pfam" id="PF04542"/>
    </source>
</evidence>
<dbReference type="InterPro" id="IPR039425">
    <property type="entry name" value="RNA_pol_sigma-70-like"/>
</dbReference>
<dbReference type="OrthoDB" id="9784984at2"/>
<reference evidence="7 8" key="1">
    <citation type="submission" date="2019-10" db="EMBL/GenBank/DDBJ databases">
        <title>Gracilibacillus sp. nov. isolated from rice seeds.</title>
        <authorList>
            <person name="He S."/>
        </authorList>
    </citation>
    <scope>NUCLEOTIDE SEQUENCE [LARGE SCALE GENOMIC DNA]</scope>
    <source>
        <strain evidence="7 8">TD8</strain>
    </source>
</reference>
<protein>
    <submittedName>
        <fullName evidence="7">RNA polymerase sigma factor</fullName>
    </submittedName>
</protein>
<dbReference type="PANTHER" id="PTHR43133:SF51">
    <property type="entry name" value="RNA POLYMERASE SIGMA FACTOR"/>
    <property type="match status" value="1"/>
</dbReference>
<accession>A0A7C8GRD7</accession>
<evidence type="ECO:0000256" key="3">
    <source>
        <dbReference type="ARBA" id="ARBA00023082"/>
    </source>
</evidence>
<keyword evidence="8" id="KW-1185">Reference proteome</keyword>
<dbReference type="Gene3D" id="1.10.10.10">
    <property type="entry name" value="Winged helix-like DNA-binding domain superfamily/Winged helix DNA-binding domain"/>
    <property type="match status" value="1"/>
</dbReference>
<evidence type="ECO:0000256" key="1">
    <source>
        <dbReference type="ARBA" id="ARBA00010641"/>
    </source>
</evidence>
<dbReference type="GO" id="GO:0016987">
    <property type="term" value="F:sigma factor activity"/>
    <property type="evidence" value="ECO:0007669"/>
    <property type="project" value="UniProtKB-KW"/>
</dbReference>
<feature type="domain" description="RNA polymerase sigma factor 70 region 4 type 2" evidence="6">
    <location>
        <begin position="137"/>
        <end position="187"/>
    </location>
</feature>
<dbReference type="SUPFAM" id="SSF88946">
    <property type="entry name" value="Sigma2 domain of RNA polymerase sigma factors"/>
    <property type="match status" value="1"/>
</dbReference>
<name>A0A7C8GRD7_9BACI</name>
<dbReference type="SUPFAM" id="SSF88659">
    <property type="entry name" value="Sigma3 and sigma4 domains of RNA polymerase sigma factors"/>
    <property type="match status" value="1"/>
</dbReference>
<feature type="domain" description="RNA polymerase sigma-70 region 2" evidence="5">
    <location>
        <begin position="39"/>
        <end position="105"/>
    </location>
</feature>
<dbReference type="InterPro" id="IPR013324">
    <property type="entry name" value="RNA_pol_sigma_r3/r4-like"/>
</dbReference>
<evidence type="ECO:0000256" key="4">
    <source>
        <dbReference type="ARBA" id="ARBA00023163"/>
    </source>
</evidence>
<dbReference type="InterPro" id="IPR007627">
    <property type="entry name" value="RNA_pol_sigma70_r2"/>
</dbReference>